<feature type="region of interest" description="Disordered" evidence="1">
    <location>
        <begin position="368"/>
        <end position="397"/>
    </location>
</feature>
<dbReference type="EMBL" id="AVOT02011450">
    <property type="protein sequence ID" value="MBW0492138.1"/>
    <property type="molecule type" value="Genomic_DNA"/>
</dbReference>
<comment type="caution">
    <text evidence="2">The sequence shown here is derived from an EMBL/GenBank/DDBJ whole genome shotgun (WGS) entry which is preliminary data.</text>
</comment>
<accession>A0A9Q3CYC1</accession>
<evidence type="ECO:0000313" key="2">
    <source>
        <dbReference type="EMBL" id="MBW0492138.1"/>
    </source>
</evidence>
<evidence type="ECO:0000256" key="1">
    <source>
        <dbReference type="SAM" id="MobiDB-lite"/>
    </source>
</evidence>
<dbReference type="AlphaFoldDB" id="A0A9Q3CYC1"/>
<sequence>MEPIPEGTLQIKNAFKVHISLLWGLIEDDHVPASPDHNLLQDFYCNFASNAEILTAVENPFATYIIPPKDVITLKKARLGPQKIGHGIVKIEEFFAHSVHITLAKLGIQKWGPDLNEAVDSLLNDACRISAIKTFQQIAATGAYEYMNVNRSLCNNWSLLCNTYNHFVHFVMFKRSQNELREGERTLRANAINAIQMRRERLQDARKKYALTNNFPKRYIKVLDDINAHSDDEYIPNHRGYAIKTLPFRSKNANAFFRKLDFLIQQNTSQNGPQSGPQYKRFRPQVPIVSTLHHIPKGVPIDFYNPEYFNRLQPAQKWAAANSSQVAFLPKKEYNIDRMPNPDEQMQDSAFFQKYWPKLASKYDLSHQIELSDSESENGAEEEDSIDLDQRNEENGV</sequence>
<keyword evidence="3" id="KW-1185">Reference proteome</keyword>
<reference evidence="2" key="1">
    <citation type="submission" date="2021-03" db="EMBL/GenBank/DDBJ databases">
        <title>Draft genome sequence of rust myrtle Austropuccinia psidii MF-1, a brazilian biotype.</title>
        <authorList>
            <person name="Quecine M.C."/>
            <person name="Pachon D.M.R."/>
            <person name="Bonatelli M.L."/>
            <person name="Correr F.H."/>
            <person name="Franceschini L.M."/>
            <person name="Leite T.F."/>
            <person name="Margarido G.R.A."/>
            <person name="Almeida C.A."/>
            <person name="Ferrarezi J.A."/>
            <person name="Labate C.A."/>
        </authorList>
    </citation>
    <scope>NUCLEOTIDE SEQUENCE</scope>
    <source>
        <strain evidence="2">MF-1</strain>
    </source>
</reference>
<gene>
    <name evidence="2" type="ORF">O181_031853</name>
</gene>
<protein>
    <submittedName>
        <fullName evidence="2">Uncharacterized protein</fullName>
    </submittedName>
</protein>
<feature type="compositionally biased region" description="Acidic residues" evidence="1">
    <location>
        <begin position="372"/>
        <end position="387"/>
    </location>
</feature>
<proteinExistence type="predicted"/>
<name>A0A9Q3CYC1_9BASI</name>
<dbReference type="OrthoDB" id="2506864at2759"/>
<feature type="compositionally biased region" description="Basic and acidic residues" evidence="1">
    <location>
        <begin position="388"/>
        <end position="397"/>
    </location>
</feature>
<dbReference type="Proteomes" id="UP000765509">
    <property type="component" value="Unassembled WGS sequence"/>
</dbReference>
<evidence type="ECO:0000313" key="3">
    <source>
        <dbReference type="Proteomes" id="UP000765509"/>
    </source>
</evidence>
<organism evidence="2 3">
    <name type="scientific">Austropuccinia psidii MF-1</name>
    <dbReference type="NCBI Taxonomy" id="1389203"/>
    <lineage>
        <taxon>Eukaryota</taxon>
        <taxon>Fungi</taxon>
        <taxon>Dikarya</taxon>
        <taxon>Basidiomycota</taxon>
        <taxon>Pucciniomycotina</taxon>
        <taxon>Pucciniomycetes</taxon>
        <taxon>Pucciniales</taxon>
        <taxon>Sphaerophragmiaceae</taxon>
        <taxon>Austropuccinia</taxon>
    </lineage>
</organism>